<protein>
    <submittedName>
        <fullName evidence="3">Uncharacterized protein K02A2.6</fullName>
    </submittedName>
</protein>
<evidence type="ECO:0000313" key="2">
    <source>
        <dbReference type="Proteomes" id="UP000694888"/>
    </source>
</evidence>
<dbReference type="Gene3D" id="3.30.420.10">
    <property type="entry name" value="Ribonuclease H-like superfamily/Ribonuclease H"/>
    <property type="match status" value="1"/>
</dbReference>
<dbReference type="InterPro" id="IPR050951">
    <property type="entry name" value="Retrovirus_Pol_polyprotein"/>
</dbReference>
<dbReference type="InterPro" id="IPR041588">
    <property type="entry name" value="Integrase_H2C2"/>
</dbReference>
<dbReference type="Gene3D" id="1.10.340.70">
    <property type="match status" value="1"/>
</dbReference>
<organism evidence="2 3">
    <name type="scientific">Aplysia californica</name>
    <name type="common">California sea hare</name>
    <dbReference type="NCBI Taxonomy" id="6500"/>
    <lineage>
        <taxon>Eukaryota</taxon>
        <taxon>Metazoa</taxon>
        <taxon>Spiralia</taxon>
        <taxon>Lophotrochozoa</taxon>
        <taxon>Mollusca</taxon>
        <taxon>Gastropoda</taxon>
        <taxon>Heterobranchia</taxon>
        <taxon>Euthyneura</taxon>
        <taxon>Tectipleura</taxon>
        <taxon>Aplysiida</taxon>
        <taxon>Aplysioidea</taxon>
        <taxon>Aplysiidae</taxon>
        <taxon>Aplysia</taxon>
    </lineage>
</organism>
<reference evidence="3" key="1">
    <citation type="submission" date="2025-08" db="UniProtKB">
        <authorList>
            <consortium name="RefSeq"/>
        </authorList>
    </citation>
    <scope>IDENTIFICATION</scope>
</reference>
<gene>
    <name evidence="3" type="primary">LOC106012008</name>
</gene>
<keyword evidence="2" id="KW-1185">Reference proteome</keyword>
<evidence type="ECO:0000259" key="1">
    <source>
        <dbReference type="PROSITE" id="PS50994"/>
    </source>
</evidence>
<evidence type="ECO:0000313" key="3">
    <source>
        <dbReference type="RefSeq" id="XP_012939004.1"/>
    </source>
</evidence>
<sequence length="222" mass="24179">MSERRGAHLHPLVSDGTGEKSGLCKSQVMTAISEGFVHDNPSISSLMRYKDSLYILDGVVMYNDRVVVPSSHRPSIFEGLHSAHQGVSAIELRAQAIVFWPGITNDIQSTRTKCRECNRNASSQAPLPSEPAIPPSTPFEQIFADFFEFGGHHYLIVCDRLTGWSEIFSTPSGSPHSGAGGLIACLRSFFTTFGVPEELSCDGGPEFTASASGEFLQRWGVR</sequence>
<name>A0ABM1A1M8_APLCA</name>
<dbReference type="Proteomes" id="UP000694888">
    <property type="component" value="Unplaced"/>
</dbReference>
<dbReference type="RefSeq" id="XP_012939004.1">
    <property type="nucleotide sequence ID" value="XM_013083550.1"/>
</dbReference>
<dbReference type="GeneID" id="106012008"/>
<dbReference type="InterPro" id="IPR001584">
    <property type="entry name" value="Integrase_cat-core"/>
</dbReference>
<dbReference type="SUPFAM" id="SSF53098">
    <property type="entry name" value="Ribonuclease H-like"/>
    <property type="match status" value="1"/>
</dbReference>
<dbReference type="PROSITE" id="PS50994">
    <property type="entry name" value="INTEGRASE"/>
    <property type="match status" value="1"/>
</dbReference>
<dbReference type="InterPro" id="IPR036397">
    <property type="entry name" value="RNaseH_sf"/>
</dbReference>
<dbReference type="PANTHER" id="PTHR37984:SF7">
    <property type="entry name" value="INTEGRASE CATALYTIC DOMAIN-CONTAINING PROTEIN"/>
    <property type="match status" value="1"/>
</dbReference>
<dbReference type="PANTHER" id="PTHR37984">
    <property type="entry name" value="PROTEIN CBG26694"/>
    <property type="match status" value="1"/>
</dbReference>
<accession>A0ABM1A1M8</accession>
<dbReference type="InterPro" id="IPR012337">
    <property type="entry name" value="RNaseH-like_sf"/>
</dbReference>
<proteinExistence type="predicted"/>
<feature type="domain" description="Integrase catalytic" evidence="1">
    <location>
        <begin position="134"/>
        <end position="222"/>
    </location>
</feature>
<dbReference type="Pfam" id="PF17921">
    <property type="entry name" value="Integrase_H2C2"/>
    <property type="match status" value="1"/>
</dbReference>